<dbReference type="Gene3D" id="1.10.470.10">
    <property type="entry name" value="Variant Surface Glycoprotein, subunit A, domain 2"/>
    <property type="match status" value="1"/>
</dbReference>
<feature type="domain" description="Trypanosome variant surface glycoprotein A-type N-terminal" evidence="8">
    <location>
        <begin position="10"/>
        <end position="322"/>
    </location>
</feature>
<dbReference type="Gene3D" id="3.90.150.10">
    <property type="entry name" value="Variant Surface Glycoprotein, subunit A domain 1"/>
    <property type="match status" value="1"/>
</dbReference>
<dbReference type="GO" id="GO:0005886">
    <property type="term" value="C:plasma membrane"/>
    <property type="evidence" value="ECO:0007669"/>
    <property type="project" value="UniProtKB-SubCell"/>
</dbReference>
<evidence type="ECO:0000256" key="6">
    <source>
        <dbReference type="ARBA" id="ARBA00023288"/>
    </source>
</evidence>
<evidence type="ECO:0000256" key="7">
    <source>
        <dbReference type="SAM" id="SignalP"/>
    </source>
</evidence>
<evidence type="ECO:0000259" key="8">
    <source>
        <dbReference type="Pfam" id="PF00913"/>
    </source>
</evidence>
<dbReference type="GO" id="GO:0098552">
    <property type="term" value="C:side of membrane"/>
    <property type="evidence" value="ECO:0007669"/>
    <property type="project" value="UniProtKB-KW"/>
</dbReference>
<organism evidence="9">
    <name type="scientific">Trypanosoma brucei</name>
    <dbReference type="NCBI Taxonomy" id="5691"/>
    <lineage>
        <taxon>Eukaryota</taxon>
        <taxon>Discoba</taxon>
        <taxon>Euglenozoa</taxon>
        <taxon>Kinetoplastea</taxon>
        <taxon>Metakinetoplastina</taxon>
        <taxon>Trypanosomatida</taxon>
        <taxon>Trypanosomatidae</taxon>
        <taxon>Trypanosoma</taxon>
    </lineage>
</organism>
<accession>A0A1J0RBX9</accession>
<dbReference type="InterPro" id="IPR001812">
    <property type="entry name" value="Trypano_VSG_A_N_dom"/>
</dbReference>
<evidence type="ECO:0000256" key="3">
    <source>
        <dbReference type="ARBA" id="ARBA00022622"/>
    </source>
</evidence>
<keyword evidence="7" id="KW-0732">Signal</keyword>
<dbReference type="Pfam" id="PF00913">
    <property type="entry name" value="Trypan_glycop"/>
    <property type="match status" value="1"/>
</dbReference>
<feature type="chain" id="PRO_5012520519" evidence="7">
    <location>
        <begin position="21"/>
        <end position="328"/>
    </location>
</feature>
<protein>
    <submittedName>
        <fullName evidence="9">Variant surface glycoprotein 1125.5345</fullName>
    </submittedName>
</protein>
<keyword evidence="2" id="KW-1003">Cell membrane</keyword>
<dbReference type="EMBL" id="KX701489">
    <property type="protein sequence ID" value="APD75445.1"/>
    <property type="molecule type" value="Genomic_DNA"/>
</dbReference>
<evidence type="ECO:0000256" key="2">
    <source>
        <dbReference type="ARBA" id="ARBA00022475"/>
    </source>
</evidence>
<keyword evidence="5" id="KW-0325">Glycoprotein</keyword>
<feature type="signal peptide" evidence="7">
    <location>
        <begin position="1"/>
        <end position="20"/>
    </location>
</feature>
<keyword evidence="3" id="KW-0336">GPI-anchor</keyword>
<sequence length="328" mass="34237">MLKAEDLALTLLLTVCNSQAQGTTSGALIKTAWKPLAALSKKLAKVPPTSSHLLEQLANKLQKLQLQRAKSDVYLESTTDNVTASQWFPIKFALAAKINTLTTRIRTEASKAVHGTAAAEFVRGGITEFFSVATGAYATASQGCIATGTTASSGAETAVGSIGSLGPDAPDVSALKATASEGHDNLDFYDADGLKALTTQTGIADSSLTDDAKCNLFKAGASGIQQSAAIATTISFALGFLGRHPTEGTATARDCTKQANLGQPIDTNPLLHYKTLHTALIALAPTKTLTIPKFDATQLADLKSDANFIKAVKTHFIGIKTAQITTEE</sequence>
<keyword evidence="4" id="KW-0472">Membrane</keyword>
<dbReference type="GO" id="GO:0042783">
    <property type="term" value="P:symbiont-mediated evasion of host immune response"/>
    <property type="evidence" value="ECO:0007669"/>
    <property type="project" value="InterPro"/>
</dbReference>
<name>A0A1J0RBX9_9TRYP</name>
<evidence type="ECO:0000256" key="4">
    <source>
        <dbReference type="ARBA" id="ARBA00023136"/>
    </source>
</evidence>
<evidence type="ECO:0000256" key="1">
    <source>
        <dbReference type="ARBA" id="ARBA00004609"/>
    </source>
</evidence>
<keyword evidence="6" id="KW-0449">Lipoprotein</keyword>
<dbReference type="AlphaFoldDB" id="A0A1J0RBX9"/>
<dbReference type="SUPFAM" id="SSF58087">
    <property type="entry name" value="Variant surface glycoprotein (N-terminal domain)"/>
    <property type="match status" value="1"/>
</dbReference>
<comment type="subcellular location">
    <subcellularLocation>
        <location evidence="1">Cell membrane</location>
        <topology evidence="1">Lipid-anchor</topology>
        <topology evidence="1">GPI-anchor</topology>
    </subcellularLocation>
</comment>
<evidence type="ECO:0000313" key="9">
    <source>
        <dbReference type="EMBL" id="APD75445.1"/>
    </source>
</evidence>
<proteinExistence type="predicted"/>
<reference evidence="9" key="1">
    <citation type="submission" date="2016-08" db="EMBL/GenBank/DDBJ databases">
        <title>VSG repertoire of Trypanosoma brucei EATRO 1125.</title>
        <authorList>
            <person name="Cross G.A."/>
        </authorList>
    </citation>
    <scope>NUCLEOTIDE SEQUENCE</scope>
    <source>
        <strain evidence="9">EATRO 1125</strain>
    </source>
</reference>
<evidence type="ECO:0000256" key="5">
    <source>
        <dbReference type="ARBA" id="ARBA00023180"/>
    </source>
</evidence>